<protein>
    <submittedName>
        <fullName evidence="8">DNA excision repair protein ERCC-1</fullName>
    </submittedName>
</protein>
<dbReference type="EMBL" id="LTDL01000014">
    <property type="protein sequence ID" value="OAG31765.1"/>
    <property type="molecule type" value="Genomic_DNA"/>
</dbReference>
<comment type="caution">
    <text evidence="8">The sequence shown here is derived from an EMBL/GenBank/DDBJ whole genome shotgun (WGS) entry which is preliminary data.</text>
</comment>
<dbReference type="GO" id="GO:0000110">
    <property type="term" value="C:nucleotide-excision repair factor 1 complex"/>
    <property type="evidence" value="ECO:0007669"/>
    <property type="project" value="TreeGrafter"/>
</dbReference>
<dbReference type="Gene3D" id="3.40.50.10130">
    <property type="match status" value="1"/>
</dbReference>
<dbReference type="VEuPathDB" id="MicrosporidiaDB:NEDG_00240"/>
<evidence type="ECO:0000256" key="1">
    <source>
        <dbReference type="ARBA" id="ARBA00004123"/>
    </source>
</evidence>
<dbReference type="GO" id="GO:0006312">
    <property type="term" value="P:mitotic recombination"/>
    <property type="evidence" value="ECO:0007669"/>
    <property type="project" value="TreeGrafter"/>
</dbReference>
<feature type="domain" description="ERCC1-like central" evidence="7">
    <location>
        <begin position="3"/>
        <end position="119"/>
    </location>
</feature>
<dbReference type="GO" id="GO:0070914">
    <property type="term" value="P:UV-damage excision repair"/>
    <property type="evidence" value="ECO:0007669"/>
    <property type="project" value="TreeGrafter"/>
</dbReference>
<dbReference type="InterPro" id="IPR047260">
    <property type="entry name" value="ERCC1-like_central_dom"/>
</dbReference>
<dbReference type="Pfam" id="PF03834">
    <property type="entry name" value="Rad10"/>
    <property type="match status" value="1"/>
</dbReference>
<reference evidence="8 9" key="1">
    <citation type="submission" date="2016-02" db="EMBL/GenBank/DDBJ databases">
        <title>Discovery of a natural microsporidian pathogen with a broad tissue tropism in Caenorhabditis elegans.</title>
        <authorList>
            <person name="Luallen R.J."/>
            <person name="Reinke A.W."/>
            <person name="Tong L."/>
            <person name="Botts M.R."/>
            <person name="Felix M.-A."/>
            <person name="Troemel E.R."/>
        </authorList>
    </citation>
    <scope>NUCLEOTIDE SEQUENCE [LARGE SCALE GENOMIC DNA]</scope>
    <source>
        <strain evidence="8 9">JUm2807</strain>
    </source>
</reference>
<evidence type="ECO:0000313" key="8">
    <source>
        <dbReference type="EMBL" id="OAG31765.1"/>
    </source>
</evidence>
<proteinExistence type="inferred from homology"/>
<dbReference type="GO" id="GO:0003684">
    <property type="term" value="F:damaged DNA binding"/>
    <property type="evidence" value="ECO:0007669"/>
    <property type="project" value="InterPro"/>
</dbReference>
<dbReference type="STRING" id="1805483.A0A177EII1"/>
<dbReference type="SUPFAM" id="SSF52980">
    <property type="entry name" value="Restriction endonuclease-like"/>
    <property type="match status" value="1"/>
</dbReference>
<keyword evidence="5" id="KW-0234">DNA repair</keyword>
<dbReference type="PANTHER" id="PTHR12749:SF0">
    <property type="entry name" value="DNA EXCISION REPAIR PROTEIN ERCC-1"/>
    <property type="match status" value="1"/>
</dbReference>
<dbReference type="InterPro" id="IPR004579">
    <property type="entry name" value="ERCC1/RAD10/SWI10"/>
</dbReference>
<accession>A0A177EII1</accession>
<dbReference type="RefSeq" id="XP_067545366.1">
    <property type="nucleotide sequence ID" value="XM_067687658.1"/>
</dbReference>
<keyword evidence="6" id="KW-0539">Nucleus</keyword>
<evidence type="ECO:0000313" key="9">
    <source>
        <dbReference type="Proteomes" id="UP000185944"/>
    </source>
</evidence>
<dbReference type="OrthoDB" id="10262814at2759"/>
<evidence type="ECO:0000256" key="4">
    <source>
        <dbReference type="ARBA" id="ARBA00023125"/>
    </source>
</evidence>
<gene>
    <name evidence="8" type="ORF">NEDG_00240</name>
</gene>
<dbReference type="AlphaFoldDB" id="A0A177EII1"/>
<dbReference type="GeneID" id="93646590"/>
<dbReference type="GO" id="GO:0006302">
    <property type="term" value="P:double-strand break repair"/>
    <property type="evidence" value="ECO:0007669"/>
    <property type="project" value="UniProtKB-ARBA"/>
</dbReference>
<keyword evidence="9" id="KW-1185">Reference proteome</keyword>
<keyword evidence="3" id="KW-0227">DNA damage</keyword>
<evidence type="ECO:0000256" key="3">
    <source>
        <dbReference type="ARBA" id="ARBA00022763"/>
    </source>
</evidence>
<sequence length="224" mass="25065">MSIRAAASQKGNLLLAHIPRARVVYTTTPYDYEPGAFFGVLYLSLKVHLQSPSYIYKRIEEIKGLKDGKKTVLLLYVDTDPSIPVVSGKLSALQIDCFGFSIQTLLSSGPQESAKYLTCLDDHATAMPETRPAHIWKSLRQHRRDLSKRDALPRPETPQYPEKSLFLTTIPKLKVDDAEKLLSTGQSLREIVVQASEHALQYKGFGGAKKEAFFAHLFKAFNQA</sequence>
<dbReference type="PANTHER" id="PTHR12749">
    <property type="entry name" value="EXCISION REPAIR CROSS-COMPLEMENTING 1 ERCC1"/>
    <property type="match status" value="1"/>
</dbReference>
<dbReference type="InterPro" id="IPR011335">
    <property type="entry name" value="Restrct_endonuc-II-like"/>
</dbReference>
<dbReference type="GO" id="GO:0003697">
    <property type="term" value="F:single-stranded DNA binding"/>
    <property type="evidence" value="ECO:0007669"/>
    <property type="project" value="TreeGrafter"/>
</dbReference>
<dbReference type="Proteomes" id="UP000185944">
    <property type="component" value="Unassembled WGS sequence"/>
</dbReference>
<name>A0A177EII1_9MICR</name>
<organism evidence="8 9">
    <name type="scientific">Nematocida displodere</name>
    <dbReference type="NCBI Taxonomy" id="1805483"/>
    <lineage>
        <taxon>Eukaryota</taxon>
        <taxon>Fungi</taxon>
        <taxon>Fungi incertae sedis</taxon>
        <taxon>Microsporidia</taxon>
        <taxon>Nematocida</taxon>
    </lineage>
</organism>
<comment type="similarity">
    <text evidence="2">Belongs to the ERCC1/RAD10/SWI10 family.</text>
</comment>
<dbReference type="GO" id="GO:0070522">
    <property type="term" value="C:ERCC4-ERCC1 complex"/>
    <property type="evidence" value="ECO:0007669"/>
    <property type="project" value="TreeGrafter"/>
</dbReference>
<evidence type="ECO:0000256" key="6">
    <source>
        <dbReference type="ARBA" id="ARBA00023242"/>
    </source>
</evidence>
<evidence type="ECO:0000256" key="5">
    <source>
        <dbReference type="ARBA" id="ARBA00023204"/>
    </source>
</evidence>
<keyword evidence="4" id="KW-0238">DNA-binding</keyword>
<evidence type="ECO:0000259" key="7">
    <source>
        <dbReference type="Pfam" id="PF03834"/>
    </source>
</evidence>
<comment type="subcellular location">
    <subcellularLocation>
        <location evidence="1">Nucleus</location>
    </subcellularLocation>
</comment>
<evidence type="ECO:0000256" key="2">
    <source>
        <dbReference type="ARBA" id="ARBA00008283"/>
    </source>
</evidence>